<sequence>MNRFEHVNLPEIGNDDEGIYLLLPTSVVVTPIELQDVQGGSCPLPPLGSSSTDFLPLGDTTIAATSLQEVNFNSPQIETPSHAHQVDKNLSPPPNPPPPKRKRGRPRKVRKPAPQTTPRVKKYDLEPTTKRIRNAVAARRNRILAKEREQKLKNDLALKDDIILRQSETIERLNFQISEYKRRLEIIRSAASEQVDILIDDTNADVEGKGVDLIRPDEFLGT</sequence>
<accession>A0A226DW06</accession>
<gene>
    <name evidence="2" type="ORF">Fcan01_15427</name>
</gene>
<keyword evidence="3" id="KW-1185">Reference proteome</keyword>
<evidence type="ECO:0008006" key="4">
    <source>
        <dbReference type="Google" id="ProtNLM"/>
    </source>
</evidence>
<proteinExistence type="predicted"/>
<dbReference type="AlphaFoldDB" id="A0A226DW06"/>
<comment type="caution">
    <text evidence="2">The sequence shown here is derived from an EMBL/GenBank/DDBJ whole genome shotgun (WGS) entry which is preliminary data.</text>
</comment>
<name>A0A226DW06_FOLCA</name>
<evidence type="ECO:0000256" key="1">
    <source>
        <dbReference type="SAM" id="MobiDB-lite"/>
    </source>
</evidence>
<dbReference type="Proteomes" id="UP000198287">
    <property type="component" value="Unassembled WGS sequence"/>
</dbReference>
<dbReference type="EMBL" id="LNIX01000010">
    <property type="protein sequence ID" value="OXA49260.1"/>
    <property type="molecule type" value="Genomic_DNA"/>
</dbReference>
<organism evidence="2 3">
    <name type="scientific">Folsomia candida</name>
    <name type="common">Springtail</name>
    <dbReference type="NCBI Taxonomy" id="158441"/>
    <lineage>
        <taxon>Eukaryota</taxon>
        <taxon>Metazoa</taxon>
        <taxon>Ecdysozoa</taxon>
        <taxon>Arthropoda</taxon>
        <taxon>Hexapoda</taxon>
        <taxon>Collembola</taxon>
        <taxon>Entomobryomorpha</taxon>
        <taxon>Isotomoidea</taxon>
        <taxon>Isotomidae</taxon>
        <taxon>Proisotominae</taxon>
        <taxon>Folsomia</taxon>
    </lineage>
</organism>
<evidence type="ECO:0000313" key="3">
    <source>
        <dbReference type="Proteomes" id="UP000198287"/>
    </source>
</evidence>
<protein>
    <recommendedName>
        <fullName evidence="4">BZIP domain-containing protein</fullName>
    </recommendedName>
</protein>
<feature type="compositionally biased region" description="Basic residues" evidence="1">
    <location>
        <begin position="99"/>
        <end position="111"/>
    </location>
</feature>
<evidence type="ECO:0000313" key="2">
    <source>
        <dbReference type="EMBL" id="OXA49260.1"/>
    </source>
</evidence>
<feature type="region of interest" description="Disordered" evidence="1">
    <location>
        <begin position="78"/>
        <end position="118"/>
    </location>
</feature>
<reference evidence="2 3" key="1">
    <citation type="submission" date="2015-12" db="EMBL/GenBank/DDBJ databases">
        <title>The genome of Folsomia candida.</title>
        <authorList>
            <person name="Faddeeva A."/>
            <person name="Derks M.F."/>
            <person name="Anvar Y."/>
            <person name="Smit S."/>
            <person name="Van Straalen N."/>
            <person name="Roelofs D."/>
        </authorList>
    </citation>
    <scope>NUCLEOTIDE SEQUENCE [LARGE SCALE GENOMIC DNA]</scope>
    <source>
        <strain evidence="2 3">VU population</strain>
        <tissue evidence="2">Whole body</tissue>
    </source>
</reference>